<name>Q6IK60_DROME</name>
<evidence type="ECO:0000313" key="1">
    <source>
        <dbReference type="EMBL" id="DAA04012.1"/>
    </source>
</evidence>
<gene>
    <name evidence="1" type="ORF">HDC13314</name>
</gene>
<reference evidence="1" key="1">
    <citation type="journal article" date="2003" name="Genome Biol.">
        <title>An integrated gene annotation and transcriptional profiling approach towards the full gene content of the Drosophila genome.</title>
        <authorList>
            <person name="Hild M."/>
            <person name="Beckmann B."/>
            <person name="Haas S.A."/>
            <person name="Koch B."/>
            <person name="Solovyev V."/>
            <person name="Busold C."/>
            <person name="Fellenberg K."/>
            <person name="Boutros M."/>
            <person name="Vingron M."/>
            <person name="Sauer F."/>
            <person name="Hoheisel J.D."/>
            <person name="Paro R."/>
        </authorList>
    </citation>
    <scope>NUCLEOTIDE SEQUENCE</scope>
</reference>
<sequence length="196" mass="22399">MVTPSDFHRNELAFKGCDGAKRATEFHISHNKSLPENEESPNLGQVAALELSPLRNSDHTCLLSISLGFPFGQDSCRKSVQVLQRTQHLFLRPEWNVGECGNWLDFPARSSRLCKNWTPWRPKGLFLERKQGALLARTRDQDKVMPNSSMVTCWLCKCKQCIALEIRWRHMRSQHIRIGLLLILNKESQGAGNGQF</sequence>
<dbReference type="AlphaFoldDB" id="Q6IK60"/>
<protein>
    <submittedName>
        <fullName evidence="1">HDC13314</fullName>
    </submittedName>
</protein>
<dbReference type="EMBL" id="BK002506">
    <property type="protein sequence ID" value="DAA04012.1"/>
    <property type="molecule type" value="Genomic_DNA"/>
</dbReference>
<accession>Q6IK60</accession>
<proteinExistence type="predicted"/>
<organism evidence="1">
    <name type="scientific">Drosophila melanogaster</name>
    <name type="common">Fruit fly</name>
    <dbReference type="NCBI Taxonomy" id="7227"/>
    <lineage>
        <taxon>Eukaryota</taxon>
        <taxon>Metazoa</taxon>
        <taxon>Ecdysozoa</taxon>
        <taxon>Arthropoda</taxon>
        <taxon>Hexapoda</taxon>
        <taxon>Insecta</taxon>
        <taxon>Pterygota</taxon>
        <taxon>Neoptera</taxon>
        <taxon>Endopterygota</taxon>
        <taxon>Diptera</taxon>
        <taxon>Brachycera</taxon>
        <taxon>Muscomorpha</taxon>
        <taxon>Ephydroidea</taxon>
        <taxon>Drosophilidae</taxon>
        <taxon>Drosophila</taxon>
        <taxon>Sophophora</taxon>
    </lineage>
</organism>